<evidence type="ECO:0000313" key="2">
    <source>
        <dbReference type="Proteomes" id="UP000466997"/>
    </source>
</evidence>
<organism evidence="1 2">
    <name type="scientific">Mycobacterium novum</name>
    <dbReference type="NCBI Taxonomy" id="2492438"/>
    <lineage>
        <taxon>Bacteria</taxon>
        <taxon>Bacillati</taxon>
        <taxon>Actinomycetota</taxon>
        <taxon>Actinomycetes</taxon>
        <taxon>Mycobacteriales</taxon>
        <taxon>Mycobacteriaceae</taxon>
        <taxon>Mycobacterium</taxon>
    </lineage>
</organism>
<dbReference type="Proteomes" id="UP000466997">
    <property type="component" value="Chromosome"/>
</dbReference>
<reference evidence="1 2" key="1">
    <citation type="journal article" date="2019" name="Emerg. Microbes Infect.">
        <title>Comprehensive subspecies identification of 175 nontuberculous mycobacteria species based on 7547 genomic profiles.</title>
        <authorList>
            <person name="Matsumoto Y."/>
            <person name="Kinjo T."/>
            <person name="Motooka D."/>
            <person name="Nabeya D."/>
            <person name="Jung N."/>
            <person name="Uechi K."/>
            <person name="Horii T."/>
            <person name="Iida T."/>
            <person name="Fujita J."/>
            <person name="Nakamura S."/>
        </authorList>
    </citation>
    <scope>NUCLEOTIDE SEQUENCE [LARGE SCALE GENOMIC DNA]</scope>
    <source>
        <strain evidence="1 2">JCM 6391</strain>
    </source>
</reference>
<dbReference type="AlphaFoldDB" id="A0A7I7JM89"/>
<gene>
    <name evidence="1" type="ORF">MNVM_20880</name>
</gene>
<dbReference type="Pfam" id="PF09957">
    <property type="entry name" value="VapB_antitoxin"/>
    <property type="match status" value="1"/>
</dbReference>
<dbReference type="InterPro" id="IPR019239">
    <property type="entry name" value="VapB_antitoxin"/>
</dbReference>
<protein>
    <submittedName>
        <fullName evidence="1">Antitoxin</fullName>
    </submittedName>
</protein>
<proteinExistence type="predicted"/>
<accession>A0A7I7JM89</accession>
<dbReference type="RefSeq" id="WP_029248879.1">
    <property type="nucleotide sequence ID" value="NZ_AP022562.1"/>
</dbReference>
<sequence length="75" mass="8436">MAVKRTTIELDEELVRKAQSVTGSTLRSTVESALRRLIAEAQGEDDERRRRITEHLASAGKQVDTDALLSDQAWR</sequence>
<name>A0A7I7JM89_9MYCO</name>
<dbReference type="EMBL" id="AP022562">
    <property type="protein sequence ID" value="BBX13007.1"/>
    <property type="molecule type" value="Genomic_DNA"/>
</dbReference>
<keyword evidence="2" id="KW-1185">Reference proteome</keyword>
<evidence type="ECO:0000313" key="1">
    <source>
        <dbReference type="EMBL" id="BBX13007.1"/>
    </source>
</evidence>
<dbReference type="KEGG" id="mnm:MNVM_20880"/>